<keyword evidence="4" id="KW-0894">Sodium channel</keyword>
<keyword evidence="3" id="KW-0813">Transport</keyword>
<evidence type="ECO:0000256" key="9">
    <source>
        <dbReference type="ARBA" id="ARBA00023136"/>
    </source>
</evidence>
<keyword evidence="11 12" id="KW-0407">Ion channel</keyword>
<comment type="caution">
    <text evidence="12">The sequence shown here is derived from an EMBL/GenBank/DDBJ whole genome shotgun (WGS) entry which is preliminary data.</text>
</comment>
<evidence type="ECO:0000256" key="2">
    <source>
        <dbReference type="ARBA" id="ARBA00007193"/>
    </source>
</evidence>
<dbReference type="PRINTS" id="PR01078">
    <property type="entry name" value="AMINACHANNEL"/>
</dbReference>
<comment type="subcellular location">
    <subcellularLocation>
        <location evidence="1">Membrane</location>
        <topology evidence="1">Multi-pass membrane protein</topology>
    </subcellularLocation>
</comment>
<evidence type="ECO:0000256" key="7">
    <source>
        <dbReference type="ARBA" id="ARBA00023053"/>
    </source>
</evidence>
<evidence type="ECO:0000313" key="12">
    <source>
        <dbReference type="EMBL" id="GIX74758.1"/>
    </source>
</evidence>
<dbReference type="GO" id="GO:0005272">
    <property type="term" value="F:sodium channel activity"/>
    <property type="evidence" value="ECO:0007669"/>
    <property type="project" value="UniProtKB-KW"/>
</dbReference>
<dbReference type="InterPro" id="IPR001873">
    <property type="entry name" value="ENaC"/>
</dbReference>
<evidence type="ECO:0000256" key="5">
    <source>
        <dbReference type="ARBA" id="ARBA00022692"/>
    </source>
</evidence>
<dbReference type="GO" id="GO:0016020">
    <property type="term" value="C:membrane"/>
    <property type="evidence" value="ECO:0007669"/>
    <property type="project" value="UniProtKB-SubCell"/>
</dbReference>
<evidence type="ECO:0000256" key="10">
    <source>
        <dbReference type="ARBA" id="ARBA00023201"/>
    </source>
</evidence>
<dbReference type="Gene3D" id="2.60.470.10">
    <property type="entry name" value="Acid-sensing ion channels like domains"/>
    <property type="match status" value="1"/>
</dbReference>
<keyword evidence="7" id="KW-0915">Sodium</keyword>
<proteinExistence type="inferred from homology"/>
<dbReference type="Proteomes" id="UP001054945">
    <property type="component" value="Unassembled WGS sequence"/>
</dbReference>
<dbReference type="AlphaFoldDB" id="A0AAV4MQY0"/>
<name>A0AAV4MQY0_CAEEX</name>
<evidence type="ECO:0000256" key="3">
    <source>
        <dbReference type="ARBA" id="ARBA00022448"/>
    </source>
</evidence>
<evidence type="ECO:0000313" key="13">
    <source>
        <dbReference type="Proteomes" id="UP001054945"/>
    </source>
</evidence>
<evidence type="ECO:0000256" key="11">
    <source>
        <dbReference type="ARBA" id="ARBA00023303"/>
    </source>
</evidence>
<comment type="similarity">
    <text evidence="2">Belongs to the amiloride-sensitive sodium channel (TC 1.A.6) family.</text>
</comment>
<organism evidence="12 13">
    <name type="scientific">Caerostris extrusa</name>
    <name type="common">Bark spider</name>
    <name type="synonym">Caerostris bankana</name>
    <dbReference type="NCBI Taxonomy" id="172846"/>
    <lineage>
        <taxon>Eukaryota</taxon>
        <taxon>Metazoa</taxon>
        <taxon>Ecdysozoa</taxon>
        <taxon>Arthropoda</taxon>
        <taxon>Chelicerata</taxon>
        <taxon>Arachnida</taxon>
        <taxon>Araneae</taxon>
        <taxon>Araneomorphae</taxon>
        <taxon>Entelegynae</taxon>
        <taxon>Araneoidea</taxon>
        <taxon>Araneidae</taxon>
        <taxon>Caerostris</taxon>
    </lineage>
</organism>
<dbReference type="EMBL" id="BPLR01002524">
    <property type="protein sequence ID" value="GIX74758.1"/>
    <property type="molecule type" value="Genomic_DNA"/>
</dbReference>
<evidence type="ECO:0000256" key="1">
    <source>
        <dbReference type="ARBA" id="ARBA00004141"/>
    </source>
</evidence>
<keyword evidence="6" id="KW-1133">Transmembrane helix</keyword>
<keyword evidence="5" id="KW-0812">Transmembrane</keyword>
<evidence type="ECO:0000256" key="8">
    <source>
        <dbReference type="ARBA" id="ARBA00023065"/>
    </source>
</evidence>
<keyword evidence="8" id="KW-0406">Ion transport</keyword>
<keyword evidence="9" id="KW-0472">Membrane</keyword>
<evidence type="ECO:0000256" key="6">
    <source>
        <dbReference type="ARBA" id="ARBA00022989"/>
    </source>
</evidence>
<evidence type="ECO:0000256" key="4">
    <source>
        <dbReference type="ARBA" id="ARBA00022461"/>
    </source>
</evidence>
<gene>
    <name evidence="12" type="primary">scnn1b-a</name>
    <name evidence="12" type="ORF">CEXT_566841</name>
</gene>
<accession>A0AAV4MQY0</accession>
<sequence>MILQKEKKYSNSKQMKLLCDFLSQGISAAGVARITDAKSNGVAFFGFDCHHSKRNDSADDYQSDRRSVSMKELEFPAVTVCGRYLIPRMNAKESKLQYMEELYAFLHSIPWRSIAPQVKFRCVEDPLCTFSQFQEECRCLQNPCNTTFCQASNAEEGSCICSKRLCNWEGTSIPEACQFVETGGKEFCSCRKDFEYPLYNLNGITIQCIISFIRPEFDESLFANASTEVINMIKLMRSTKGGDMNDMDSKLLPNVRTLDDYSTSFDNLIVSCNFEGHKCDVLEILQHLYSPNFGKCYMFNYVGEDDENYLKKPKIVRHPGRHYGN</sequence>
<keyword evidence="10" id="KW-0739">Sodium transport</keyword>
<protein>
    <submittedName>
        <fullName evidence="12">Amiloride-sensitive sodium channel subunit beta</fullName>
    </submittedName>
</protein>
<keyword evidence="13" id="KW-1185">Reference proteome</keyword>
<reference evidence="12 13" key="1">
    <citation type="submission" date="2021-06" db="EMBL/GenBank/DDBJ databases">
        <title>Caerostris extrusa draft genome.</title>
        <authorList>
            <person name="Kono N."/>
            <person name="Arakawa K."/>
        </authorList>
    </citation>
    <scope>NUCLEOTIDE SEQUENCE [LARGE SCALE GENOMIC DNA]</scope>
</reference>